<reference evidence="2" key="1">
    <citation type="journal article" date="2023" name="Nat. Plants">
        <title>Single-cell RNA sequencing provides a high-resolution roadmap for understanding the multicellular compartmentation of specialized metabolism.</title>
        <authorList>
            <person name="Sun S."/>
            <person name="Shen X."/>
            <person name="Li Y."/>
            <person name="Li Y."/>
            <person name="Wang S."/>
            <person name="Li R."/>
            <person name="Zhang H."/>
            <person name="Shen G."/>
            <person name="Guo B."/>
            <person name="Wei J."/>
            <person name="Xu J."/>
            <person name="St-Pierre B."/>
            <person name="Chen S."/>
            <person name="Sun C."/>
        </authorList>
    </citation>
    <scope>NUCLEOTIDE SEQUENCE [LARGE SCALE GENOMIC DNA]</scope>
</reference>
<evidence type="ECO:0000313" key="1">
    <source>
        <dbReference type="EMBL" id="KAI5672745.1"/>
    </source>
</evidence>
<proteinExistence type="predicted"/>
<organism evidence="1 2">
    <name type="scientific">Catharanthus roseus</name>
    <name type="common">Madagascar periwinkle</name>
    <name type="synonym">Vinca rosea</name>
    <dbReference type="NCBI Taxonomy" id="4058"/>
    <lineage>
        <taxon>Eukaryota</taxon>
        <taxon>Viridiplantae</taxon>
        <taxon>Streptophyta</taxon>
        <taxon>Embryophyta</taxon>
        <taxon>Tracheophyta</taxon>
        <taxon>Spermatophyta</taxon>
        <taxon>Magnoliopsida</taxon>
        <taxon>eudicotyledons</taxon>
        <taxon>Gunneridae</taxon>
        <taxon>Pentapetalae</taxon>
        <taxon>asterids</taxon>
        <taxon>lamiids</taxon>
        <taxon>Gentianales</taxon>
        <taxon>Apocynaceae</taxon>
        <taxon>Rauvolfioideae</taxon>
        <taxon>Vinceae</taxon>
        <taxon>Catharanthinae</taxon>
        <taxon>Catharanthus</taxon>
    </lineage>
</organism>
<name>A0ACC0BJB2_CATRO</name>
<sequence>MEEVPVHVHPGPIVPDILTKHHEHKSGLIWSGDHETTAPRRLAVVHSSFRGARQIGGALVIVQVWAWSRIPVLQPQLMMDVQADPLALLGAICLYGSLIVTVTSMLQEVDNMTSVTIIRMCMVSIGGTLGCTPSQHDIQQTFPVQPSCRRPREPVPNQDACGVKRVARRLPCRGVGGGRPHVPPFPSRHRHADPGHEVERSKGSGG</sequence>
<protein>
    <submittedName>
        <fullName evidence="1">Uncharacterized protein</fullName>
    </submittedName>
</protein>
<gene>
    <name evidence="1" type="ORF">M9H77_13109</name>
</gene>
<dbReference type="Proteomes" id="UP001060085">
    <property type="component" value="Linkage Group LG03"/>
</dbReference>
<keyword evidence="2" id="KW-1185">Reference proteome</keyword>
<accession>A0ACC0BJB2</accession>
<evidence type="ECO:0000313" key="2">
    <source>
        <dbReference type="Proteomes" id="UP001060085"/>
    </source>
</evidence>
<comment type="caution">
    <text evidence="1">The sequence shown here is derived from an EMBL/GenBank/DDBJ whole genome shotgun (WGS) entry which is preliminary data.</text>
</comment>
<dbReference type="EMBL" id="CM044703">
    <property type="protein sequence ID" value="KAI5672745.1"/>
    <property type="molecule type" value="Genomic_DNA"/>
</dbReference>